<dbReference type="EMBL" id="JAPDRK010000002">
    <property type="protein sequence ID" value="KAJ9615670.1"/>
    <property type="molecule type" value="Genomic_DNA"/>
</dbReference>
<evidence type="ECO:0000313" key="2">
    <source>
        <dbReference type="EMBL" id="KAJ9615670.1"/>
    </source>
</evidence>
<dbReference type="InterPro" id="IPR025676">
    <property type="entry name" value="Clr5_dom"/>
</dbReference>
<dbReference type="Proteomes" id="UP001172673">
    <property type="component" value="Unassembled WGS sequence"/>
</dbReference>
<dbReference type="Pfam" id="PF14420">
    <property type="entry name" value="Clr5"/>
    <property type="match status" value="1"/>
</dbReference>
<accession>A0AA39CPY4</accession>
<keyword evidence="3" id="KW-1185">Reference proteome</keyword>
<dbReference type="AlphaFoldDB" id="A0AA39CPY4"/>
<reference evidence="2" key="1">
    <citation type="submission" date="2022-10" db="EMBL/GenBank/DDBJ databases">
        <title>Culturing micro-colonial fungi from biological soil crusts in the Mojave desert and describing Neophaeococcomyces mojavensis, and introducing the new genera and species Taxawa tesnikishii.</title>
        <authorList>
            <person name="Kurbessoian T."/>
            <person name="Stajich J.E."/>
        </authorList>
    </citation>
    <scope>NUCLEOTIDE SEQUENCE</scope>
    <source>
        <strain evidence="2">TK_41</strain>
    </source>
</reference>
<gene>
    <name evidence="2" type="ORF">H2200_001746</name>
</gene>
<comment type="caution">
    <text evidence="2">The sequence shown here is derived from an EMBL/GenBank/DDBJ whole genome shotgun (WGS) entry which is preliminary data.</text>
</comment>
<name>A0AA39CPY4_9EURO</name>
<feature type="domain" description="Clr5" evidence="1">
    <location>
        <begin position="1"/>
        <end position="25"/>
    </location>
</feature>
<protein>
    <recommendedName>
        <fullName evidence="1">Clr5 domain-containing protein</fullName>
    </recommendedName>
</protein>
<proteinExistence type="predicted"/>
<sequence>MRQEYGFDATDKMYKSRLRNWNMRKNYTKQLKEESIRRLTLEASEPNPDLLLDPCGRPLLLHRLWRPVQCRGQRRCLIDRTKRSGLQQGHQTSRQSPNHLHLRTSLIVDNQGSELLLSYAQNYYSWYKSEVDSEMRYFYTPELADVFNPLTSARYDLSTDPIRAFQLLNSCCSGFQVLLKLQPFQLLQHLLGELAAGALVWQIHRQIRTLLLDFFAALAIKMLGENHPIAKIIGLLVAIESEEVVHLSSIFAALLEDNAKSIANKQASLMVQLSVVQLTKAVQGLDAAWVLCERMWTAVQPISTPPSHVQLTTLEALSTISIRREDYSTTEKLLKMRTRWSVDATGRPNGDSGGIYACIDLGLMYYRLGRINESEEHYLLALEGALECEEVAEAWMLLTIDHLEDCFRRMGKQELLAQLKRQIFFFRLAVDGALQYKDGLREDELMIFADSRLFVEEYGREEELAQLQNKFGYVWAEELDEWTLRPSSLETNHD</sequence>
<evidence type="ECO:0000259" key="1">
    <source>
        <dbReference type="Pfam" id="PF14420"/>
    </source>
</evidence>
<evidence type="ECO:0000313" key="3">
    <source>
        <dbReference type="Proteomes" id="UP001172673"/>
    </source>
</evidence>
<organism evidence="2 3">
    <name type="scientific">Cladophialophora chaetospira</name>
    <dbReference type="NCBI Taxonomy" id="386627"/>
    <lineage>
        <taxon>Eukaryota</taxon>
        <taxon>Fungi</taxon>
        <taxon>Dikarya</taxon>
        <taxon>Ascomycota</taxon>
        <taxon>Pezizomycotina</taxon>
        <taxon>Eurotiomycetes</taxon>
        <taxon>Chaetothyriomycetidae</taxon>
        <taxon>Chaetothyriales</taxon>
        <taxon>Herpotrichiellaceae</taxon>
        <taxon>Cladophialophora</taxon>
    </lineage>
</organism>